<keyword evidence="3" id="KW-1185">Reference proteome</keyword>
<evidence type="ECO:0000256" key="1">
    <source>
        <dbReference type="SAM" id="MobiDB-lite"/>
    </source>
</evidence>
<feature type="region of interest" description="Disordered" evidence="1">
    <location>
        <begin position="1"/>
        <end position="22"/>
    </location>
</feature>
<proteinExistence type="predicted"/>
<organism evidence="2 3">
    <name type="scientific">Caldovatus aquaticus</name>
    <dbReference type="NCBI Taxonomy" id="2865671"/>
    <lineage>
        <taxon>Bacteria</taxon>
        <taxon>Pseudomonadati</taxon>
        <taxon>Pseudomonadota</taxon>
        <taxon>Alphaproteobacteria</taxon>
        <taxon>Acetobacterales</taxon>
        <taxon>Roseomonadaceae</taxon>
        <taxon>Caldovatus</taxon>
    </lineage>
</organism>
<reference evidence="2 3" key="1">
    <citation type="submission" date="2021-08" db="EMBL/GenBank/DDBJ databases">
        <title>Caldovatus sediminis gen. nov., sp. nov., a moderately thermophilic bacterium isolated from a hot spring.</title>
        <authorList>
            <person name="Hu C.-J."/>
            <person name="Li W.-J."/>
            <person name="Xian W.-D."/>
        </authorList>
    </citation>
    <scope>NUCLEOTIDE SEQUENCE [LARGE SCALE GENOMIC DNA]</scope>
    <source>
        <strain evidence="2 3">SYSU G05006</strain>
    </source>
</reference>
<dbReference type="SUPFAM" id="SSF51120">
    <property type="entry name" value="beta-Roll"/>
    <property type="match status" value="1"/>
</dbReference>
<feature type="region of interest" description="Disordered" evidence="1">
    <location>
        <begin position="40"/>
        <end position="78"/>
    </location>
</feature>
<evidence type="ECO:0000313" key="2">
    <source>
        <dbReference type="EMBL" id="MBW8270509.1"/>
    </source>
</evidence>
<dbReference type="Pfam" id="PF00353">
    <property type="entry name" value="HemolysinCabind"/>
    <property type="match status" value="2"/>
</dbReference>
<dbReference type="InterPro" id="IPR011049">
    <property type="entry name" value="Serralysin-like_metalloprot_C"/>
</dbReference>
<sequence>MVPRRAVSATPGTPGRGSKRISGFFSRLSDAFQRIGEAVRSEVGGGLGDDRETGTPGNDTLSGGAGDDTLSPTGAGNDLAVGGGGNDILNAGTGTGVLIGGAGNDLFAIGPEPTGNGQADVIVALDFNPALDRLQVDPAVLARITGIEDRVLDFDGVIELMRREGVFSADVARRVAEAGEAPLADQFAALLAAETASPAGIAVANGAVATTAEGDLLFFAGLTAAGLDLLI</sequence>
<comment type="caution">
    <text evidence="2">The sequence shown here is derived from an EMBL/GenBank/DDBJ whole genome shotgun (WGS) entry which is preliminary data.</text>
</comment>
<accession>A0ABS7F4L7</accession>
<protein>
    <recommendedName>
        <fullName evidence="4">Calcium-binding protein</fullName>
    </recommendedName>
</protein>
<evidence type="ECO:0000313" key="3">
    <source>
        <dbReference type="Proteomes" id="UP001519924"/>
    </source>
</evidence>
<dbReference type="PRINTS" id="PR00313">
    <property type="entry name" value="CABNDNGRPT"/>
</dbReference>
<dbReference type="Gene3D" id="2.150.10.10">
    <property type="entry name" value="Serralysin-like metalloprotease, C-terminal"/>
    <property type="match status" value="1"/>
</dbReference>
<dbReference type="Proteomes" id="UP001519924">
    <property type="component" value="Unassembled WGS sequence"/>
</dbReference>
<gene>
    <name evidence="2" type="ORF">K1J50_13565</name>
</gene>
<dbReference type="InterPro" id="IPR001343">
    <property type="entry name" value="Hemolysn_Ca-bd"/>
</dbReference>
<name>A0ABS7F4L7_9PROT</name>
<evidence type="ECO:0008006" key="4">
    <source>
        <dbReference type="Google" id="ProtNLM"/>
    </source>
</evidence>
<dbReference type="EMBL" id="JAHZUY010000042">
    <property type="protein sequence ID" value="MBW8270509.1"/>
    <property type="molecule type" value="Genomic_DNA"/>
</dbReference>